<dbReference type="Gene3D" id="3.90.550.10">
    <property type="entry name" value="Spore Coat Polysaccharide Biosynthesis Protein SpsA, Chain A"/>
    <property type="match status" value="1"/>
</dbReference>
<evidence type="ECO:0000313" key="3">
    <source>
        <dbReference type="EMBL" id="MFB5684393.1"/>
    </source>
</evidence>
<dbReference type="InterPro" id="IPR001296">
    <property type="entry name" value="Glyco_trans_1"/>
</dbReference>
<dbReference type="SUPFAM" id="SSF53448">
    <property type="entry name" value="Nucleotide-diphospho-sugar transferases"/>
    <property type="match status" value="1"/>
</dbReference>
<feature type="domain" description="Glycosyl transferase family 1" evidence="1">
    <location>
        <begin position="475"/>
        <end position="646"/>
    </location>
</feature>
<gene>
    <name evidence="3" type="ORF">ACE3NQ_26160</name>
</gene>
<comment type="caution">
    <text evidence="3">The sequence shown here is derived from an EMBL/GenBank/DDBJ whole genome shotgun (WGS) entry which is preliminary data.</text>
</comment>
<dbReference type="RefSeq" id="WP_375528081.1">
    <property type="nucleotide sequence ID" value="NZ_JBHILM010000040.1"/>
</dbReference>
<keyword evidence="4" id="KW-1185">Reference proteome</keyword>
<dbReference type="InterPro" id="IPR029044">
    <property type="entry name" value="Nucleotide-diphossugar_trans"/>
</dbReference>
<keyword evidence="3" id="KW-0808">Transferase</keyword>
<dbReference type="InterPro" id="IPR001173">
    <property type="entry name" value="Glyco_trans_2-like"/>
</dbReference>
<reference evidence="3 4" key="1">
    <citation type="submission" date="2024-09" db="EMBL/GenBank/DDBJ databases">
        <authorList>
            <person name="Ruan L."/>
        </authorList>
    </citation>
    <scope>NUCLEOTIDE SEQUENCE [LARGE SCALE GENOMIC DNA]</scope>
    <source>
        <strain evidence="3 4">D33</strain>
    </source>
</reference>
<dbReference type="CDD" id="cd03801">
    <property type="entry name" value="GT4_PimA-like"/>
    <property type="match status" value="1"/>
</dbReference>
<dbReference type="Pfam" id="PF00535">
    <property type="entry name" value="Glycos_transf_2"/>
    <property type="match status" value="1"/>
</dbReference>
<sequence>MMNFDFNQQPGLYKRFEFNTNSIPPLISIITPYYFAKKYIRQTSNSIFNQTFPFFEWIIVNDGTNDADDLQLLTKLSQEDPRVKLYHTENGGPSKARNYGVRMSTTDIIVPLDADDLIEPTYLECVYWTLYCNPEASWTYTDSVGFQNQEYLWKKGFDSRRMCSENFLTVTAGIRKKDFLEVGGYPELEKHQYEDWALWLNFLSANKYPVHMNWYGFWYRRTEEGVLFKTSNDEEYYRLAKQSIKKAAAKVKKKIAGIEFPRYKNADFKKPLIWDWDMEIDPLNDKTKILMLLPHMVMGGADLFNLDLAARINKNKYDISIITTNPGDSSWRQRFEKHVTNIFDLTTFLDVEHWCSFIHYFIKSRKIDILFISNSYYGYYILPWIRKEFPDLVIVDYIHMEEMGWRAGGYARTSSAAGDIIEKTYVCNEHLRQLLISRFNRKPEAVQTIYIGVDSTEFDPSLIESGRVRSQFNLGNRPIILFPCRIAEQKRPFLMLEIAKETRKVIPDICFLIVGDGPQLSELRKEIDKRKLNDTVYLAGRQVDMKSFYKDANITLICSIREGLALTAYESLAMEVPVISSDVGGQKELIDSKVGRLLPLLQEKTKYIDIEVSKKYNSNEIKQYVDTIVEMLTDSNEYRNLKKNCRRRINSGFSINQMLANFENEFDKFKEGKGAVERRDLSMKLKSISNLIDDYLVMYNEYEIQAIKYNRLMQIIMYLKDVIKLQKSPLSIIRDFKQMRDNYVVKRFLSKYLSKLSVLKLIRERK</sequence>
<proteinExistence type="predicted"/>
<dbReference type="EMBL" id="JBHILM010000040">
    <property type="protein sequence ID" value="MFB5684393.1"/>
    <property type="molecule type" value="Genomic_DNA"/>
</dbReference>
<dbReference type="EC" id="2.4.-.-" evidence="3"/>
<name>A0ABV5BFB0_9BACL</name>
<dbReference type="InterPro" id="IPR050834">
    <property type="entry name" value="Glycosyltransf_2"/>
</dbReference>
<evidence type="ECO:0000259" key="2">
    <source>
        <dbReference type="Pfam" id="PF00535"/>
    </source>
</evidence>
<evidence type="ECO:0000313" key="4">
    <source>
        <dbReference type="Proteomes" id="UP001580407"/>
    </source>
</evidence>
<organism evidence="3 4">
    <name type="scientific">Paenibacillus terreus</name>
    <dbReference type="NCBI Taxonomy" id="1387834"/>
    <lineage>
        <taxon>Bacteria</taxon>
        <taxon>Bacillati</taxon>
        <taxon>Bacillota</taxon>
        <taxon>Bacilli</taxon>
        <taxon>Bacillales</taxon>
        <taxon>Paenibacillaceae</taxon>
        <taxon>Paenibacillus</taxon>
    </lineage>
</organism>
<dbReference type="Pfam" id="PF00534">
    <property type="entry name" value="Glycos_transf_1"/>
    <property type="match status" value="1"/>
</dbReference>
<accession>A0ABV5BFB0</accession>
<evidence type="ECO:0000259" key="1">
    <source>
        <dbReference type="Pfam" id="PF00534"/>
    </source>
</evidence>
<dbReference type="Gene3D" id="3.40.50.2000">
    <property type="entry name" value="Glycogen Phosphorylase B"/>
    <property type="match status" value="2"/>
</dbReference>
<feature type="domain" description="Glycosyltransferase 2-like" evidence="2">
    <location>
        <begin position="28"/>
        <end position="125"/>
    </location>
</feature>
<dbReference type="PANTHER" id="PTHR43685">
    <property type="entry name" value="GLYCOSYLTRANSFERASE"/>
    <property type="match status" value="1"/>
</dbReference>
<dbReference type="PANTHER" id="PTHR43685:SF2">
    <property type="entry name" value="GLYCOSYLTRANSFERASE 2-LIKE DOMAIN-CONTAINING PROTEIN"/>
    <property type="match status" value="1"/>
</dbReference>
<dbReference type="GO" id="GO:0016757">
    <property type="term" value="F:glycosyltransferase activity"/>
    <property type="evidence" value="ECO:0007669"/>
    <property type="project" value="UniProtKB-KW"/>
</dbReference>
<dbReference type="CDD" id="cd00761">
    <property type="entry name" value="Glyco_tranf_GTA_type"/>
    <property type="match status" value="1"/>
</dbReference>
<dbReference type="Proteomes" id="UP001580407">
    <property type="component" value="Unassembled WGS sequence"/>
</dbReference>
<keyword evidence="3" id="KW-0328">Glycosyltransferase</keyword>
<dbReference type="SUPFAM" id="SSF53756">
    <property type="entry name" value="UDP-Glycosyltransferase/glycogen phosphorylase"/>
    <property type="match status" value="1"/>
</dbReference>
<protein>
    <submittedName>
        <fullName evidence="3">Glycosyltransferase</fullName>
        <ecNumber evidence="3">2.4.-.-</ecNumber>
    </submittedName>
</protein>